<feature type="compositionally biased region" description="Low complexity" evidence="1">
    <location>
        <begin position="80"/>
        <end position="90"/>
    </location>
</feature>
<comment type="caution">
    <text evidence="2">The sequence shown here is derived from an EMBL/GenBank/DDBJ whole genome shotgun (WGS) entry which is preliminary data.</text>
</comment>
<evidence type="ECO:0000313" key="2">
    <source>
        <dbReference type="EMBL" id="GBP14002.1"/>
    </source>
</evidence>
<evidence type="ECO:0000313" key="3">
    <source>
        <dbReference type="Proteomes" id="UP000299102"/>
    </source>
</evidence>
<dbReference type="Proteomes" id="UP000299102">
    <property type="component" value="Unassembled WGS sequence"/>
</dbReference>
<name>A0A4C1THP5_EUMVA</name>
<accession>A0A4C1THP5</accession>
<feature type="region of interest" description="Disordered" evidence="1">
    <location>
        <begin position="1"/>
        <end position="90"/>
    </location>
</feature>
<gene>
    <name evidence="2" type="ORF">EVAR_91870_1</name>
</gene>
<dbReference type="AlphaFoldDB" id="A0A4C1THP5"/>
<reference evidence="2 3" key="1">
    <citation type="journal article" date="2019" name="Commun. Biol.">
        <title>The bagworm genome reveals a unique fibroin gene that provides high tensile strength.</title>
        <authorList>
            <person name="Kono N."/>
            <person name="Nakamura H."/>
            <person name="Ohtoshi R."/>
            <person name="Tomita M."/>
            <person name="Numata K."/>
            <person name="Arakawa K."/>
        </authorList>
    </citation>
    <scope>NUCLEOTIDE SEQUENCE [LARGE SCALE GENOMIC DNA]</scope>
</reference>
<dbReference type="EMBL" id="BGZK01005429">
    <property type="protein sequence ID" value="GBP14002.1"/>
    <property type="molecule type" value="Genomic_DNA"/>
</dbReference>
<evidence type="ECO:0000256" key="1">
    <source>
        <dbReference type="SAM" id="MobiDB-lite"/>
    </source>
</evidence>
<protein>
    <submittedName>
        <fullName evidence="2">Uncharacterized protein</fullName>
    </submittedName>
</protein>
<organism evidence="2 3">
    <name type="scientific">Eumeta variegata</name>
    <name type="common">Bagworm moth</name>
    <name type="synonym">Eumeta japonica</name>
    <dbReference type="NCBI Taxonomy" id="151549"/>
    <lineage>
        <taxon>Eukaryota</taxon>
        <taxon>Metazoa</taxon>
        <taxon>Ecdysozoa</taxon>
        <taxon>Arthropoda</taxon>
        <taxon>Hexapoda</taxon>
        <taxon>Insecta</taxon>
        <taxon>Pterygota</taxon>
        <taxon>Neoptera</taxon>
        <taxon>Endopterygota</taxon>
        <taxon>Lepidoptera</taxon>
        <taxon>Glossata</taxon>
        <taxon>Ditrysia</taxon>
        <taxon>Tineoidea</taxon>
        <taxon>Psychidae</taxon>
        <taxon>Oiketicinae</taxon>
        <taxon>Eumeta</taxon>
    </lineage>
</organism>
<proteinExistence type="predicted"/>
<keyword evidence="3" id="KW-1185">Reference proteome</keyword>
<sequence length="90" mass="10389">MKKRHRVGGERRARGGGRAPISSRVSRASRRRKSPTHEQFVIYNSRRRRPETRDKRASARRAPPRTAFRLFSLKRRERGAAGPARAGKNK</sequence>